<gene>
    <name evidence="1" type="ORF">IC609_11230</name>
</gene>
<comment type="caution">
    <text evidence="1">The sequence shown here is derived from an EMBL/GenBank/DDBJ whole genome shotgun (WGS) entry which is preliminary data.</text>
</comment>
<evidence type="ECO:0000313" key="2">
    <source>
        <dbReference type="Proteomes" id="UP000647424"/>
    </source>
</evidence>
<evidence type="ECO:0000313" key="1">
    <source>
        <dbReference type="EMBL" id="MBD8051122.1"/>
    </source>
</evidence>
<protein>
    <submittedName>
        <fullName evidence="1">Uncharacterized protein</fullName>
    </submittedName>
</protein>
<sequence>MAVEFPRETKSVLGIEIDGDLSEEEVRQWLQFNALDMHTRLLRLNWICRGNRSQTAVLWAFCEHHRSVNGLGKQFFAHIQTPDLERRVVLDFQISKRSTHHAFLYLLETKLLTMVFEGVAQRQTRTRRMCLNWSNLNMLLQTVNWSQIPISTLQLNWVANDPAGLVILIDAHSHEANFGAVTGPKNMGKMYFELTGRQIHRNVLAIKIDQLERNGWLEIGGRKKWKVSEYRLAPKTHDSIARFLETDFEQLINPDSQGKCLKS</sequence>
<proteinExistence type="predicted"/>
<dbReference type="AlphaFoldDB" id="A0A927FIG9"/>
<name>A0A927FIG9_9BURK</name>
<dbReference type="Proteomes" id="UP000647424">
    <property type="component" value="Unassembled WGS sequence"/>
</dbReference>
<accession>A0A927FIG9</accession>
<dbReference type="EMBL" id="JACYFT010000002">
    <property type="protein sequence ID" value="MBD8051122.1"/>
    <property type="molecule type" value="Genomic_DNA"/>
</dbReference>
<reference evidence="1 2" key="1">
    <citation type="submission" date="2020-09" db="EMBL/GenBank/DDBJ databases">
        <title>Genome seq and assembly of Limnohabitants sp.</title>
        <authorList>
            <person name="Chhetri G."/>
        </authorList>
    </citation>
    <scope>NUCLEOTIDE SEQUENCE [LARGE SCALE GENOMIC DNA]</scope>
    <source>
        <strain evidence="1 2">JUR4</strain>
    </source>
</reference>
<dbReference type="RefSeq" id="WP_191819580.1">
    <property type="nucleotide sequence ID" value="NZ_JACYFT010000002.1"/>
</dbReference>
<organism evidence="1 2">
    <name type="scientific">Limnohabitans radicicola</name>
    <dbReference type="NCBI Taxonomy" id="2771427"/>
    <lineage>
        <taxon>Bacteria</taxon>
        <taxon>Pseudomonadati</taxon>
        <taxon>Pseudomonadota</taxon>
        <taxon>Betaproteobacteria</taxon>
        <taxon>Burkholderiales</taxon>
        <taxon>Comamonadaceae</taxon>
        <taxon>Limnohabitans</taxon>
    </lineage>
</organism>
<keyword evidence="2" id="KW-1185">Reference proteome</keyword>